<comment type="caution">
    <text evidence="2">The sequence shown here is derived from an EMBL/GenBank/DDBJ whole genome shotgun (WGS) entry which is preliminary data.</text>
</comment>
<evidence type="ECO:0000313" key="3">
    <source>
        <dbReference type="Proteomes" id="UP001363622"/>
    </source>
</evidence>
<proteinExistence type="predicted"/>
<gene>
    <name evidence="2" type="ORF">IWZ03DRAFT_365674</name>
</gene>
<evidence type="ECO:0000313" key="2">
    <source>
        <dbReference type="EMBL" id="KAK7523848.1"/>
    </source>
</evidence>
<keyword evidence="3" id="KW-1185">Reference proteome</keyword>
<accession>A0ABR1KYC4</accession>
<organism evidence="2 3">
    <name type="scientific">Phyllosticta citriasiana</name>
    <dbReference type="NCBI Taxonomy" id="595635"/>
    <lineage>
        <taxon>Eukaryota</taxon>
        <taxon>Fungi</taxon>
        <taxon>Dikarya</taxon>
        <taxon>Ascomycota</taxon>
        <taxon>Pezizomycotina</taxon>
        <taxon>Dothideomycetes</taxon>
        <taxon>Dothideomycetes incertae sedis</taxon>
        <taxon>Botryosphaeriales</taxon>
        <taxon>Phyllostictaceae</taxon>
        <taxon>Phyllosticta</taxon>
    </lineage>
</organism>
<reference evidence="2 3" key="1">
    <citation type="submission" date="2024-04" db="EMBL/GenBank/DDBJ databases">
        <title>Phyllosticta paracitricarpa is synonymous to the EU quarantine fungus P. citricarpa based on phylogenomic analyses.</title>
        <authorList>
            <consortium name="Lawrence Berkeley National Laboratory"/>
            <person name="Van Ingen-Buijs V.A."/>
            <person name="Van Westerhoven A.C."/>
            <person name="Haridas S."/>
            <person name="Skiadas P."/>
            <person name="Martin F."/>
            <person name="Groenewald J.Z."/>
            <person name="Crous P.W."/>
            <person name="Seidl M.F."/>
        </authorList>
    </citation>
    <scope>NUCLEOTIDE SEQUENCE [LARGE SCALE GENOMIC DNA]</scope>
    <source>
        <strain evidence="2 3">CBS 123371</strain>
    </source>
</reference>
<sequence length="240" mass="26791">MRILRRIMRTMGRLRRRRHMAVDSIMQTTSLCHHRRRRLLSLPTRTPSPCQTTFLILLILLPLPLRSSTVAIAMVHRWELPTVITCTRLRRSSKQRAPLPSVRCGASPCLRRRPLTITIRTTVTVSLPTIPISIPFTAAASASVLAALTSTTTTTTPPAPLIPHRHTTAQHQRQQQPNPHPHPRTVLARRRRMAGLQARAVPPPKLRRGASAVLIGCWGIARRGRRRGRRSAGGGMIGRG</sequence>
<evidence type="ECO:0000256" key="1">
    <source>
        <dbReference type="SAM" id="MobiDB-lite"/>
    </source>
</evidence>
<dbReference type="EMBL" id="JBBPHU010000001">
    <property type="protein sequence ID" value="KAK7523848.1"/>
    <property type="molecule type" value="Genomic_DNA"/>
</dbReference>
<dbReference type="Proteomes" id="UP001363622">
    <property type="component" value="Unassembled WGS sequence"/>
</dbReference>
<feature type="region of interest" description="Disordered" evidence="1">
    <location>
        <begin position="151"/>
        <end position="184"/>
    </location>
</feature>
<protein>
    <submittedName>
        <fullName evidence="2">Uncharacterized protein</fullName>
    </submittedName>
</protein>
<name>A0ABR1KYC4_9PEZI</name>